<dbReference type="AlphaFoldDB" id="A0ABD2JLD6"/>
<dbReference type="SMART" id="SM00213">
    <property type="entry name" value="UBQ"/>
    <property type="match status" value="3"/>
</dbReference>
<dbReference type="InterPro" id="IPR000626">
    <property type="entry name" value="Ubiquitin-like_dom"/>
</dbReference>
<gene>
    <name evidence="3" type="ORF">niasHT_025204</name>
</gene>
<feature type="chain" id="PRO_5044865192" description="Ubiquitin-like domain-containing protein" evidence="1">
    <location>
        <begin position="33"/>
        <end position="439"/>
    </location>
</feature>
<feature type="domain" description="Ubiquitin-like" evidence="2">
    <location>
        <begin position="33"/>
        <end position="110"/>
    </location>
</feature>
<evidence type="ECO:0000256" key="1">
    <source>
        <dbReference type="SAM" id="SignalP"/>
    </source>
</evidence>
<protein>
    <recommendedName>
        <fullName evidence="2">Ubiquitin-like domain-containing protein</fullName>
    </recommendedName>
</protein>
<feature type="signal peptide" evidence="1">
    <location>
        <begin position="1"/>
        <end position="32"/>
    </location>
</feature>
<dbReference type="Pfam" id="PF00240">
    <property type="entry name" value="ubiquitin"/>
    <property type="match status" value="2"/>
</dbReference>
<evidence type="ECO:0000313" key="4">
    <source>
        <dbReference type="Proteomes" id="UP001620626"/>
    </source>
</evidence>
<dbReference type="CDD" id="cd17039">
    <property type="entry name" value="Ubl_ubiquitin_like"/>
    <property type="match status" value="2"/>
</dbReference>
<evidence type="ECO:0000259" key="2">
    <source>
        <dbReference type="PROSITE" id="PS50053"/>
    </source>
</evidence>
<sequence length="439" mass="50241">MKNSLFSVGIPSKLMTMLFMLMIMMMPPFTDAMKIQVKYGDKTTNVEVNEKDNVKALKKKIEEIKEFGNIPAEQQRLWSNSQALLNSKKCSDIKDGGPIIVSIVMEIRVGYEHKFESVWMNEKDNVQALKDKIAKIRKFGNISAGGQILRHLGSNGPVLDDSTETMKNYGIKHHDFIFVSIGIEILMQYRNSFKSVAMNKNDTVATLKQRIEKIEAFQHLTAEDQTMILYLNDKVLEDSKKSMEYYGIENGNCVYVSWNKFKIFMQYEKEAKKYELEVNAGDTVQSLKDKAVDTVKRSKEKLVPQKMDFSPKNLQLYYDTDASNKIECKNTIGCSGIMKGDTVFLSSQFAIVIWKLEKGVKFDEKQHVLNFKVYAGDTVQSVKDRIKEKKGEEWNCETGEIKLRKYNCTELLDNNQTLEYYGLGPPAQILDMGELTIGL</sequence>
<keyword evidence="4" id="KW-1185">Reference proteome</keyword>
<proteinExistence type="predicted"/>
<dbReference type="PANTHER" id="PTHR10621:SF0">
    <property type="entry name" value="UV EXCISION REPAIR PROTEIN RAD23"/>
    <property type="match status" value="1"/>
</dbReference>
<comment type="caution">
    <text evidence="3">The sequence shown here is derived from an EMBL/GenBank/DDBJ whole genome shotgun (WGS) entry which is preliminary data.</text>
</comment>
<dbReference type="EMBL" id="JBICBT010000942">
    <property type="protein sequence ID" value="KAL3091442.1"/>
    <property type="molecule type" value="Genomic_DNA"/>
</dbReference>
<dbReference type="InterPro" id="IPR029071">
    <property type="entry name" value="Ubiquitin-like_domsf"/>
</dbReference>
<dbReference type="PROSITE" id="PS50053">
    <property type="entry name" value="UBIQUITIN_2"/>
    <property type="match status" value="3"/>
</dbReference>
<dbReference type="Gene3D" id="3.10.20.90">
    <property type="entry name" value="Phosphatidylinositol 3-kinase Catalytic Subunit, Chain A, domain 1"/>
    <property type="match status" value="2"/>
</dbReference>
<dbReference type="SUPFAM" id="SSF54236">
    <property type="entry name" value="Ubiquitin-like"/>
    <property type="match status" value="3"/>
</dbReference>
<name>A0ABD2JLD6_9BILA</name>
<feature type="domain" description="Ubiquitin-like" evidence="2">
    <location>
        <begin position="101"/>
        <end position="179"/>
    </location>
</feature>
<dbReference type="PANTHER" id="PTHR10621">
    <property type="entry name" value="UV EXCISION REPAIR PROTEIN RAD23"/>
    <property type="match status" value="1"/>
</dbReference>
<accession>A0ABD2JLD6</accession>
<keyword evidence="1" id="KW-0732">Signal</keyword>
<feature type="domain" description="Ubiquitin-like" evidence="2">
    <location>
        <begin position="179"/>
        <end position="256"/>
    </location>
</feature>
<dbReference type="Proteomes" id="UP001620626">
    <property type="component" value="Unassembled WGS sequence"/>
</dbReference>
<organism evidence="3 4">
    <name type="scientific">Heterodera trifolii</name>
    <dbReference type="NCBI Taxonomy" id="157864"/>
    <lineage>
        <taxon>Eukaryota</taxon>
        <taxon>Metazoa</taxon>
        <taxon>Ecdysozoa</taxon>
        <taxon>Nematoda</taxon>
        <taxon>Chromadorea</taxon>
        <taxon>Rhabditida</taxon>
        <taxon>Tylenchina</taxon>
        <taxon>Tylenchomorpha</taxon>
        <taxon>Tylenchoidea</taxon>
        <taxon>Heteroderidae</taxon>
        <taxon>Heteroderinae</taxon>
        <taxon>Heterodera</taxon>
    </lineage>
</organism>
<reference evidence="3 4" key="1">
    <citation type="submission" date="2024-10" db="EMBL/GenBank/DDBJ databases">
        <authorList>
            <person name="Kim D."/>
        </authorList>
    </citation>
    <scope>NUCLEOTIDE SEQUENCE [LARGE SCALE GENOMIC DNA]</scope>
    <source>
        <strain evidence="3">BH-2024</strain>
    </source>
</reference>
<evidence type="ECO:0000313" key="3">
    <source>
        <dbReference type="EMBL" id="KAL3091442.1"/>
    </source>
</evidence>